<dbReference type="RefSeq" id="XP_011130923.1">
    <property type="nucleotide sequence ID" value="XM_011132621.1"/>
</dbReference>
<proteinExistence type="predicted"/>
<sequence>MILNVTQYERKAQQCNQAVLSEAFVVLLKVVNEVIGSDAAAVNRIKAAIDPLFGNDSAKAVVKRKAAPKKKAPPPKVAQTKAASSKYYPLFWVATTGDPVSTKEVRGEVLPLDTREAVKYLQLRTTSVVSYLDLPCESVYTAELSPEMEWKIRIAAESGGLLDQWFSKTSMKKSIKIQDNVEKKKVIRPSM</sequence>
<reference evidence="1" key="1">
    <citation type="submission" date="2013-12" db="EMBL/GenBank/DDBJ databases">
        <authorList>
            <person name="Omoto C.K."/>
            <person name="Sibley D."/>
            <person name="Venepally P."/>
            <person name="Hadjithomas M."/>
            <person name="Karamycheva S."/>
            <person name="Brunk B."/>
            <person name="Roos D."/>
            <person name="Caler E."/>
            <person name="Lorenzi H."/>
        </authorList>
    </citation>
    <scope>NUCLEOTIDE SEQUENCE</scope>
</reference>
<feature type="non-terminal residue" evidence="1">
    <location>
        <position position="191"/>
    </location>
</feature>
<dbReference type="Proteomes" id="UP000019763">
    <property type="component" value="Unassembled WGS sequence"/>
</dbReference>
<name>A0A023B576_GRENI</name>
<protein>
    <submittedName>
        <fullName evidence="1">Uncharacterized protein</fullName>
    </submittedName>
</protein>
<dbReference type="VEuPathDB" id="CryptoDB:GNI_093450"/>
<dbReference type="GeneID" id="22913339"/>
<dbReference type="EMBL" id="AFNH02000699">
    <property type="protein sequence ID" value="EZG58892.1"/>
    <property type="molecule type" value="Genomic_DNA"/>
</dbReference>
<organism evidence="1 2">
    <name type="scientific">Gregarina niphandrodes</name>
    <name type="common">Septate eugregarine</name>
    <dbReference type="NCBI Taxonomy" id="110365"/>
    <lineage>
        <taxon>Eukaryota</taxon>
        <taxon>Sar</taxon>
        <taxon>Alveolata</taxon>
        <taxon>Apicomplexa</taxon>
        <taxon>Conoidasida</taxon>
        <taxon>Gregarinasina</taxon>
        <taxon>Eugregarinorida</taxon>
        <taxon>Gregarinidae</taxon>
        <taxon>Gregarina</taxon>
    </lineage>
</organism>
<evidence type="ECO:0000313" key="2">
    <source>
        <dbReference type="Proteomes" id="UP000019763"/>
    </source>
</evidence>
<keyword evidence="2" id="KW-1185">Reference proteome</keyword>
<comment type="caution">
    <text evidence="1">The sequence shown here is derived from an EMBL/GenBank/DDBJ whole genome shotgun (WGS) entry which is preliminary data.</text>
</comment>
<gene>
    <name evidence="1" type="ORF">GNI_093450</name>
</gene>
<accession>A0A023B576</accession>
<evidence type="ECO:0000313" key="1">
    <source>
        <dbReference type="EMBL" id="EZG58892.1"/>
    </source>
</evidence>
<dbReference type="AlphaFoldDB" id="A0A023B576"/>